<dbReference type="AlphaFoldDB" id="A0AAD7YTD0"/>
<dbReference type="GO" id="GO:0006357">
    <property type="term" value="P:regulation of transcription by RNA polymerase II"/>
    <property type="evidence" value="ECO:0007669"/>
    <property type="project" value="TreeGrafter"/>
</dbReference>
<feature type="domain" description="BESS" evidence="3">
    <location>
        <begin position="201"/>
        <end position="240"/>
    </location>
</feature>
<keyword evidence="5" id="KW-1185">Reference proteome</keyword>
<evidence type="ECO:0000259" key="3">
    <source>
        <dbReference type="PROSITE" id="PS51031"/>
    </source>
</evidence>
<sequence>MQFEYDPERLIEEVKKRPGIWDYQDAEYRAKNMRYKLWNEVVTELMNSDVKVSKSEMRELEIQLQKKWKSLRDCFQKYMSNPNRTKRPYIYWKQLQFLIKDQEATRKDDGEATSESDDDKPVKKKRVWRYKKKLKLVKDEETSEEDNNDTAFDIALDDSRDYNSIETPEPTRPAKMPKITKPPVDEFAFASVDAQVKPESDDPDRMFLLSLLPHFKSVPEELRLNVKMELMQVLRNANYNAGRDHKMII</sequence>
<dbReference type="SMART" id="SM00595">
    <property type="entry name" value="MADF"/>
    <property type="match status" value="1"/>
</dbReference>
<accession>A0AAD7YTD0</accession>
<dbReference type="PANTHER" id="PTHR12243">
    <property type="entry name" value="MADF DOMAIN TRANSCRIPTION FACTOR"/>
    <property type="match status" value="1"/>
</dbReference>
<reference evidence="4" key="1">
    <citation type="submission" date="2023-03" db="EMBL/GenBank/DDBJ databases">
        <title>Chromosome-level genomes of two armyworms, Mythimna separata and Mythimna loreyi, provide insights into the biosynthesis and reception of sex pheromones.</title>
        <authorList>
            <person name="Zhao H."/>
        </authorList>
    </citation>
    <scope>NUCLEOTIDE SEQUENCE</scope>
    <source>
        <strain evidence="4">BeijingLab</strain>
        <tissue evidence="4">Pupa</tissue>
    </source>
</reference>
<feature type="domain" description="MADF" evidence="2">
    <location>
        <begin position="9"/>
        <end position="103"/>
    </location>
</feature>
<keyword evidence="1" id="KW-0539">Nucleus</keyword>
<dbReference type="Pfam" id="PF10545">
    <property type="entry name" value="MADF_DNA_bdg"/>
    <property type="match status" value="1"/>
</dbReference>
<dbReference type="PROSITE" id="PS51029">
    <property type="entry name" value="MADF"/>
    <property type="match status" value="1"/>
</dbReference>
<dbReference type="Pfam" id="PF02944">
    <property type="entry name" value="BESS"/>
    <property type="match status" value="1"/>
</dbReference>
<protein>
    <recommendedName>
        <fullName evidence="6">MADF domain-containing protein</fullName>
    </recommendedName>
</protein>
<evidence type="ECO:0000256" key="1">
    <source>
        <dbReference type="PROSITE-ProRule" id="PRU00371"/>
    </source>
</evidence>
<dbReference type="InterPro" id="IPR039353">
    <property type="entry name" value="TF_Adf1"/>
</dbReference>
<dbReference type="GO" id="GO:0005634">
    <property type="term" value="C:nucleus"/>
    <property type="evidence" value="ECO:0007669"/>
    <property type="project" value="UniProtKB-SubCell"/>
</dbReference>
<evidence type="ECO:0008006" key="6">
    <source>
        <dbReference type="Google" id="ProtNLM"/>
    </source>
</evidence>
<evidence type="ECO:0000313" key="4">
    <source>
        <dbReference type="EMBL" id="KAJ8726135.1"/>
    </source>
</evidence>
<dbReference type="PANTHER" id="PTHR12243:SF69">
    <property type="entry name" value="SI:CH73-59F11.3"/>
    <property type="match status" value="1"/>
</dbReference>
<proteinExistence type="predicted"/>
<organism evidence="4 5">
    <name type="scientific">Mythimna separata</name>
    <name type="common">Oriental armyworm</name>
    <name type="synonym">Pseudaletia separata</name>
    <dbReference type="NCBI Taxonomy" id="271217"/>
    <lineage>
        <taxon>Eukaryota</taxon>
        <taxon>Metazoa</taxon>
        <taxon>Ecdysozoa</taxon>
        <taxon>Arthropoda</taxon>
        <taxon>Hexapoda</taxon>
        <taxon>Insecta</taxon>
        <taxon>Pterygota</taxon>
        <taxon>Neoptera</taxon>
        <taxon>Endopterygota</taxon>
        <taxon>Lepidoptera</taxon>
        <taxon>Glossata</taxon>
        <taxon>Ditrysia</taxon>
        <taxon>Noctuoidea</taxon>
        <taxon>Noctuidae</taxon>
        <taxon>Noctuinae</taxon>
        <taxon>Hadenini</taxon>
        <taxon>Mythimna</taxon>
    </lineage>
</organism>
<dbReference type="PROSITE" id="PS51031">
    <property type="entry name" value="BESS"/>
    <property type="match status" value="1"/>
</dbReference>
<comment type="caution">
    <text evidence="4">The sequence shown here is derived from an EMBL/GenBank/DDBJ whole genome shotgun (WGS) entry which is preliminary data.</text>
</comment>
<dbReference type="InterPro" id="IPR006578">
    <property type="entry name" value="MADF-dom"/>
</dbReference>
<gene>
    <name evidence="4" type="ORF">PYW07_000833</name>
</gene>
<name>A0AAD7YTD0_MYTSE</name>
<dbReference type="EMBL" id="JARGEI010000009">
    <property type="protein sequence ID" value="KAJ8726135.1"/>
    <property type="molecule type" value="Genomic_DNA"/>
</dbReference>
<dbReference type="InterPro" id="IPR004210">
    <property type="entry name" value="BESS_motif"/>
</dbReference>
<dbReference type="GO" id="GO:0003677">
    <property type="term" value="F:DNA binding"/>
    <property type="evidence" value="ECO:0007669"/>
    <property type="project" value="InterPro"/>
</dbReference>
<evidence type="ECO:0000259" key="2">
    <source>
        <dbReference type="PROSITE" id="PS51029"/>
    </source>
</evidence>
<dbReference type="GO" id="GO:0005667">
    <property type="term" value="C:transcription regulator complex"/>
    <property type="evidence" value="ECO:0007669"/>
    <property type="project" value="TreeGrafter"/>
</dbReference>
<dbReference type="Proteomes" id="UP001231518">
    <property type="component" value="Chromosome 10"/>
</dbReference>
<evidence type="ECO:0000313" key="5">
    <source>
        <dbReference type="Proteomes" id="UP001231518"/>
    </source>
</evidence>
<comment type="subcellular location">
    <subcellularLocation>
        <location evidence="1">Nucleus</location>
    </subcellularLocation>
</comment>